<proteinExistence type="predicted"/>
<reference evidence="1" key="1">
    <citation type="journal article" date="2023" name="Mol. Phylogenet. Evol.">
        <title>Genome-scale phylogeny and comparative genomics of the fungal order Sordariales.</title>
        <authorList>
            <person name="Hensen N."/>
            <person name="Bonometti L."/>
            <person name="Westerberg I."/>
            <person name="Brannstrom I.O."/>
            <person name="Guillou S."/>
            <person name="Cros-Aarteil S."/>
            <person name="Calhoun S."/>
            <person name="Haridas S."/>
            <person name="Kuo A."/>
            <person name="Mondo S."/>
            <person name="Pangilinan J."/>
            <person name="Riley R."/>
            <person name="LaButti K."/>
            <person name="Andreopoulos B."/>
            <person name="Lipzen A."/>
            <person name="Chen C."/>
            <person name="Yan M."/>
            <person name="Daum C."/>
            <person name="Ng V."/>
            <person name="Clum A."/>
            <person name="Steindorff A."/>
            <person name="Ohm R.A."/>
            <person name="Martin F."/>
            <person name="Silar P."/>
            <person name="Natvig D.O."/>
            <person name="Lalanne C."/>
            <person name="Gautier V."/>
            <person name="Ament-Velasquez S.L."/>
            <person name="Kruys A."/>
            <person name="Hutchinson M.I."/>
            <person name="Powell A.J."/>
            <person name="Barry K."/>
            <person name="Miller A.N."/>
            <person name="Grigoriev I.V."/>
            <person name="Debuchy R."/>
            <person name="Gladieux P."/>
            <person name="Hiltunen Thoren M."/>
            <person name="Johannesson H."/>
        </authorList>
    </citation>
    <scope>NUCLEOTIDE SEQUENCE</scope>
    <source>
        <strain evidence="1">CBS 955.72</strain>
    </source>
</reference>
<evidence type="ECO:0000313" key="1">
    <source>
        <dbReference type="EMBL" id="KAK3362480.1"/>
    </source>
</evidence>
<reference evidence="1" key="2">
    <citation type="submission" date="2023-06" db="EMBL/GenBank/DDBJ databases">
        <authorList>
            <consortium name="Lawrence Berkeley National Laboratory"/>
            <person name="Haridas S."/>
            <person name="Hensen N."/>
            <person name="Bonometti L."/>
            <person name="Westerberg I."/>
            <person name="Brannstrom I.O."/>
            <person name="Guillou S."/>
            <person name="Cros-Aarteil S."/>
            <person name="Calhoun S."/>
            <person name="Kuo A."/>
            <person name="Mondo S."/>
            <person name="Pangilinan J."/>
            <person name="Riley R."/>
            <person name="Labutti K."/>
            <person name="Andreopoulos B."/>
            <person name="Lipzen A."/>
            <person name="Chen C."/>
            <person name="Yanf M."/>
            <person name="Daum C."/>
            <person name="Ng V."/>
            <person name="Clum A."/>
            <person name="Steindorff A."/>
            <person name="Ohm R."/>
            <person name="Martin F."/>
            <person name="Silar P."/>
            <person name="Natvig D."/>
            <person name="Lalanne C."/>
            <person name="Gautier V."/>
            <person name="Ament-Velasquez S.L."/>
            <person name="Kruys A."/>
            <person name="Hutchinson M.I."/>
            <person name="Powell A.J."/>
            <person name="Barry K."/>
            <person name="Miller A.N."/>
            <person name="Grigoriev I.V."/>
            <person name="Debuchy R."/>
            <person name="Gladieux P."/>
            <person name="Thoren M.H."/>
            <person name="Johannesson H."/>
        </authorList>
    </citation>
    <scope>NUCLEOTIDE SEQUENCE</scope>
    <source>
        <strain evidence="1">CBS 955.72</strain>
    </source>
</reference>
<evidence type="ECO:0000313" key="2">
    <source>
        <dbReference type="Proteomes" id="UP001275084"/>
    </source>
</evidence>
<keyword evidence="2" id="KW-1185">Reference proteome</keyword>
<feature type="non-terminal residue" evidence="1">
    <location>
        <position position="67"/>
    </location>
</feature>
<gene>
    <name evidence="1" type="ORF">B0T25DRAFT_414330</name>
</gene>
<accession>A0AAJ0HT97</accession>
<dbReference type="AlphaFoldDB" id="A0AAJ0HT97"/>
<name>A0AAJ0HT97_9PEZI</name>
<feature type="non-terminal residue" evidence="1">
    <location>
        <position position="1"/>
    </location>
</feature>
<protein>
    <submittedName>
        <fullName evidence="1">Uncharacterized protein</fullName>
    </submittedName>
</protein>
<dbReference type="Proteomes" id="UP001275084">
    <property type="component" value="Unassembled WGS sequence"/>
</dbReference>
<comment type="caution">
    <text evidence="1">The sequence shown here is derived from an EMBL/GenBank/DDBJ whole genome shotgun (WGS) entry which is preliminary data.</text>
</comment>
<dbReference type="EMBL" id="JAUIQD010000001">
    <property type="protein sequence ID" value="KAK3362480.1"/>
    <property type="molecule type" value="Genomic_DNA"/>
</dbReference>
<organism evidence="1 2">
    <name type="scientific">Lasiosphaeria hispida</name>
    <dbReference type="NCBI Taxonomy" id="260671"/>
    <lineage>
        <taxon>Eukaryota</taxon>
        <taxon>Fungi</taxon>
        <taxon>Dikarya</taxon>
        <taxon>Ascomycota</taxon>
        <taxon>Pezizomycotina</taxon>
        <taxon>Sordariomycetes</taxon>
        <taxon>Sordariomycetidae</taxon>
        <taxon>Sordariales</taxon>
        <taxon>Lasiosphaeriaceae</taxon>
        <taxon>Lasiosphaeria</taxon>
    </lineage>
</organism>
<sequence length="67" mass="7652">YLSFDTFESGPCATDTDFEDRLQTYPLYDYAARHWGHHAREAKSPDLLLLDFLRSDAKTEASSQAPL</sequence>